<dbReference type="CDD" id="cd00920">
    <property type="entry name" value="Cupredoxin"/>
    <property type="match status" value="1"/>
</dbReference>
<dbReference type="InterPro" id="IPR008972">
    <property type="entry name" value="Cupredoxin"/>
</dbReference>
<sequence>MSLATPTSAASMAMITPSLTTTFIPQITACTENRVTMLANRAYQIWMNAPVPVPGSTFTDCYPSQFMSSYLLSAGGVTQPAFAQLVCPQHYSPVGPYTSNYIACCPSSYSFAQPDSTVFKDRPAFGGTCYSNIEMATPVLVTAYGSAGVTATSYFTATVTNAQAYAYPIDGSAMGVAEIPSKTPSGASKPTPSSGNTASDPAAITYTVISGQNGAFIPNSVVAKAGDTILFQFTSGNHSITESTFERPCSKLENGIDSGYQPATSPSKPLEFDFTVARNASQWFYSKQAGECGKGMTFALNPTNEQTEVLFELNALAQGRESNSSATSTGVKVGASVGAVAGVAILLGIAFFFIRRRRQNKNSEAQSAMRNTPMDKAREDSTYTDTEAGMSPISQIKPSLPPKGQELHGNSSVSELVAQRPPAELMDRPPVELYSPQEWEETTPTYSDRKDDIGPGRRY</sequence>
<dbReference type="PANTHER" id="PTHR34883">
    <property type="entry name" value="SERINE-RICH PROTEIN, PUTATIVE-RELATED-RELATED"/>
    <property type="match status" value="1"/>
</dbReference>
<dbReference type="Gene3D" id="2.60.40.420">
    <property type="entry name" value="Cupredoxins - blue copper proteins"/>
    <property type="match status" value="1"/>
</dbReference>
<name>A0ABR4CDZ1_9HELO</name>
<gene>
    <name evidence="3" type="ORF">VTL71DRAFT_15767</name>
</gene>
<dbReference type="SUPFAM" id="SSF49503">
    <property type="entry name" value="Cupredoxins"/>
    <property type="match status" value="1"/>
</dbReference>
<evidence type="ECO:0000256" key="1">
    <source>
        <dbReference type="SAM" id="MobiDB-lite"/>
    </source>
</evidence>
<proteinExistence type="predicted"/>
<keyword evidence="2" id="KW-0472">Membrane</keyword>
<organism evidence="3 4">
    <name type="scientific">Oculimacula yallundae</name>
    <dbReference type="NCBI Taxonomy" id="86028"/>
    <lineage>
        <taxon>Eukaryota</taxon>
        <taxon>Fungi</taxon>
        <taxon>Dikarya</taxon>
        <taxon>Ascomycota</taxon>
        <taxon>Pezizomycotina</taxon>
        <taxon>Leotiomycetes</taxon>
        <taxon>Helotiales</taxon>
        <taxon>Ploettnerulaceae</taxon>
        <taxon>Oculimacula</taxon>
    </lineage>
</organism>
<feature type="compositionally biased region" description="Basic and acidic residues" evidence="1">
    <location>
        <begin position="447"/>
        <end position="459"/>
    </location>
</feature>
<protein>
    <submittedName>
        <fullName evidence="3">Uncharacterized protein</fullName>
    </submittedName>
</protein>
<dbReference type="PANTHER" id="PTHR34883:SF4">
    <property type="entry name" value="CUPREDOXIN"/>
    <property type="match status" value="1"/>
</dbReference>
<keyword evidence="2" id="KW-1133">Transmembrane helix</keyword>
<dbReference type="NCBIfam" id="TIGR01167">
    <property type="entry name" value="LPXTG_anchor"/>
    <property type="match status" value="1"/>
</dbReference>
<evidence type="ECO:0000313" key="3">
    <source>
        <dbReference type="EMBL" id="KAL2067671.1"/>
    </source>
</evidence>
<accession>A0ABR4CDZ1</accession>
<keyword evidence="4" id="KW-1185">Reference proteome</keyword>
<feature type="region of interest" description="Disordered" evidence="1">
    <location>
        <begin position="362"/>
        <end position="459"/>
    </location>
</feature>
<dbReference type="CDD" id="cd12087">
    <property type="entry name" value="TM_EGFR-like"/>
    <property type="match status" value="1"/>
</dbReference>
<reference evidence="3 4" key="1">
    <citation type="journal article" date="2024" name="Commun. Biol.">
        <title>Comparative genomic analysis of thermophilic fungi reveals convergent evolutionary adaptations and gene losses.</title>
        <authorList>
            <person name="Steindorff A.S."/>
            <person name="Aguilar-Pontes M.V."/>
            <person name="Robinson A.J."/>
            <person name="Andreopoulos B."/>
            <person name="LaButti K."/>
            <person name="Kuo A."/>
            <person name="Mondo S."/>
            <person name="Riley R."/>
            <person name="Otillar R."/>
            <person name="Haridas S."/>
            <person name="Lipzen A."/>
            <person name="Grimwood J."/>
            <person name="Schmutz J."/>
            <person name="Clum A."/>
            <person name="Reid I.D."/>
            <person name="Moisan M.C."/>
            <person name="Butler G."/>
            <person name="Nguyen T.T.M."/>
            <person name="Dewar K."/>
            <person name="Conant G."/>
            <person name="Drula E."/>
            <person name="Henrissat B."/>
            <person name="Hansel C."/>
            <person name="Singer S."/>
            <person name="Hutchinson M.I."/>
            <person name="de Vries R.P."/>
            <person name="Natvig D.O."/>
            <person name="Powell A.J."/>
            <person name="Tsang A."/>
            <person name="Grigoriev I.V."/>
        </authorList>
    </citation>
    <scope>NUCLEOTIDE SEQUENCE [LARGE SCALE GENOMIC DNA]</scope>
    <source>
        <strain evidence="3 4">CBS 494.80</strain>
    </source>
</reference>
<evidence type="ECO:0000256" key="2">
    <source>
        <dbReference type="SAM" id="Phobius"/>
    </source>
</evidence>
<dbReference type="InterPro" id="IPR052953">
    <property type="entry name" value="Ser-rich/MCO-related"/>
</dbReference>
<dbReference type="EMBL" id="JAZHXI010000009">
    <property type="protein sequence ID" value="KAL2067671.1"/>
    <property type="molecule type" value="Genomic_DNA"/>
</dbReference>
<evidence type="ECO:0000313" key="4">
    <source>
        <dbReference type="Proteomes" id="UP001595075"/>
    </source>
</evidence>
<comment type="caution">
    <text evidence="3">The sequence shown here is derived from an EMBL/GenBank/DDBJ whole genome shotgun (WGS) entry which is preliminary data.</text>
</comment>
<keyword evidence="2" id="KW-0812">Transmembrane</keyword>
<feature type="transmembrane region" description="Helical" evidence="2">
    <location>
        <begin position="333"/>
        <end position="354"/>
    </location>
</feature>
<dbReference type="Proteomes" id="UP001595075">
    <property type="component" value="Unassembled WGS sequence"/>
</dbReference>